<accession>A0A4Z2ERS0</accession>
<dbReference type="Proteomes" id="UP000314294">
    <property type="component" value="Unassembled WGS sequence"/>
</dbReference>
<organism evidence="1 2">
    <name type="scientific">Liparis tanakae</name>
    <name type="common">Tanaka's snailfish</name>
    <dbReference type="NCBI Taxonomy" id="230148"/>
    <lineage>
        <taxon>Eukaryota</taxon>
        <taxon>Metazoa</taxon>
        <taxon>Chordata</taxon>
        <taxon>Craniata</taxon>
        <taxon>Vertebrata</taxon>
        <taxon>Euteleostomi</taxon>
        <taxon>Actinopterygii</taxon>
        <taxon>Neopterygii</taxon>
        <taxon>Teleostei</taxon>
        <taxon>Neoteleostei</taxon>
        <taxon>Acanthomorphata</taxon>
        <taxon>Eupercaria</taxon>
        <taxon>Perciformes</taxon>
        <taxon>Cottioidei</taxon>
        <taxon>Cottales</taxon>
        <taxon>Liparidae</taxon>
        <taxon>Liparis</taxon>
    </lineage>
</organism>
<reference evidence="1 2" key="1">
    <citation type="submission" date="2019-03" db="EMBL/GenBank/DDBJ databases">
        <title>First draft genome of Liparis tanakae, snailfish: a comprehensive survey of snailfish specific genes.</title>
        <authorList>
            <person name="Kim W."/>
            <person name="Song I."/>
            <person name="Jeong J.-H."/>
            <person name="Kim D."/>
            <person name="Kim S."/>
            <person name="Ryu S."/>
            <person name="Song J.Y."/>
            <person name="Lee S.K."/>
        </authorList>
    </citation>
    <scope>NUCLEOTIDE SEQUENCE [LARGE SCALE GENOMIC DNA]</scope>
    <source>
        <tissue evidence="1">Muscle</tissue>
    </source>
</reference>
<dbReference type="EMBL" id="SRLO01003604">
    <property type="protein sequence ID" value="TNN31300.1"/>
    <property type="molecule type" value="Genomic_DNA"/>
</dbReference>
<protein>
    <submittedName>
        <fullName evidence="1">Uncharacterized protein</fullName>
    </submittedName>
</protein>
<evidence type="ECO:0000313" key="1">
    <source>
        <dbReference type="EMBL" id="TNN31300.1"/>
    </source>
</evidence>
<evidence type="ECO:0000313" key="2">
    <source>
        <dbReference type="Proteomes" id="UP000314294"/>
    </source>
</evidence>
<sequence>MAHMTVSKVPLAMSKYLTGCLDAEDGNPRLRVALELVDQLDSFGGRDAAVDADVAGLQRHNGYSRDRNEL</sequence>
<keyword evidence="2" id="KW-1185">Reference proteome</keyword>
<comment type="caution">
    <text evidence="1">The sequence shown here is derived from an EMBL/GenBank/DDBJ whole genome shotgun (WGS) entry which is preliminary data.</text>
</comment>
<gene>
    <name evidence="1" type="ORF">EYF80_058546</name>
</gene>
<proteinExistence type="predicted"/>
<dbReference type="AlphaFoldDB" id="A0A4Z2ERS0"/>
<name>A0A4Z2ERS0_9TELE</name>